<accession>A0A5J4W3V0</accession>
<sequence length="100" mass="10931">MYHKGLITPQIDESQLRIVTESELNEHKVPGNLWLAVKGIVYDVSNFRHQGGQWALTQAGGTDCTSTFTRYHASINCAALPGVVTIGKLQKDSESKEGTS</sequence>
<dbReference type="PANTHER" id="PTHR46237:SF1">
    <property type="entry name" value="CYTOCHROME B5 REDUCTASE 4"/>
    <property type="match status" value="1"/>
</dbReference>
<dbReference type="Pfam" id="PF00173">
    <property type="entry name" value="Cyt-b5"/>
    <property type="match status" value="1"/>
</dbReference>
<evidence type="ECO:0000259" key="4">
    <source>
        <dbReference type="PROSITE" id="PS50255"/>
    </source>
</evidence>
<feature type="domain" description="Cytochrome b5 heme-binding" evidence="4">
    <location>
        <begin position="16"/>
        <end position="90"/>
    </location>
</feature>
<dbReference type="PROSITE" id="PS50255">
    <property type="entry name" value="CYTOCHROME_B5_2"/>
    <property type="match status" value="1"/>
</dbReference>
<dbReference type="AlphaFoldDB" id="A0A5J4W3V0"/>
<dbReference type="InterPro" id="IPR051872">
    <property type="entry name" value="Cytochrome_b5/Flavoprotein_Rdt"/>
</dbReference>
<dbReference type="EMBL" id="SNRW01003685">
    <property type="protein sequence ID" value="KAA6389183.1"/>
    <property type="molecule type" value="Genomic_DNA"/>
</dbReference>
<protein>
    <recommendedName>
        <fullName evidence="4">Cytochrome b5 heme-binding domain-containing protein</fullName>
    </recommendedName>
</protein>
<keyword evidence="2" id="KW-0479">Metal-binding</keyword>
<keyword evidence="3" id="KW-0408">Iron</keyword>
<dbReference type="GO" id="GO:0046872">
    <property type="term" value="F:metal ion binding"/>
    <property type="evidence" value="ECO:0007669"/>
    <property type="project" value="UniProtKB-KW"/>
</dbReference>
<keyword evidence="1" id="KW-0349">Heme</keyword>
<evidence type="ECO:0000256" key="2">
    <source>
        <dbReference type="ARBA" id="ARBA00022723"/>
    </source>
</evidence>
<dbReference type="Proteomes" id="UP000324800">
    <property type="component" value="Unassembled WGS sequence"/>
</dbReference>
<dbReference type="InterPro" id="IPR001199">
    <property type="entry name" value="Cyt_B5-like_heme/steroid-bd"/>
</dbReference>
<comment type="caution">
    <text evidence="5">The sequence shown here is derived from an EMBL/GenBank/DDBJ whole genome shotgun (WGS) entry which is preliminary data.</text>
</comment>
<evidence type="ECO:0000256" key="1">
    <source>
        <dbReference type="ARBA" id="ARBA00022617"/>
    </source>
</evidence>
<dbReference type="PANTHER" id="PTHR46237">
    <property type="entry name" value="CYTOCHROME B5 REDUCTASE 4 FAMILY MEMBER"/>
    <property type="match status" value="1"/>
</dbReference>
<reference evidence="5 6" key="1">
    <citation type="submission" date="2019-03" db="EMBL/GenBank/DDBJ databases">
        <title>Single cell metagenomics reveals metabolic interactions within the superorganism composed of flagellate Streblomastix strix and complex community of Bacteroidetes bacteria on its surface.</title>
        <authorList>
            <person name="Treitli S.C."/>
            <person name="Kolisko M."/>
            <person name="Husnik F."/>
            <person name="Keeling P."/>
            <person name="Hampl V."/>
        </authorList>
    </citation>
    <scope>NUCLEOTIDE SEQUENCE [LARGE SCALE GENOMIC DNA]</scope>
    <source>
        <strain evidence="5">ST1C</strain>
    </source>
</reference>
<gene>
    <name evidence="5" type="ORF">EZS28_015290</name>
</gene>
<evidence type="ECO:0000313" key="5">
    <source>
        <dbReference type="EMBL" id="KAA6389183.1"/>
    </source>
</evidence>
<organism evidence="5 6">
    <name type="scientific">Streblomastix strix</name>
    <dbReference type="NCBI Taxonomy" id="222440"/>
    <lineage>
        <taxon>Eukaryota</taxon>
        <taxon>Metamonada</taxon>
        <taxon>Preaxostyla</taxon>
        <taxon>Oxymonadida</taxon>
        <taxon>Streblomastigidae</taxon>
        <taxon>Streblomastix</taxon>
    </lineage>
</organism>
<name>A0A5J4W3V0_9EUKA</name>
<proteinExistence type="predicted"/>
<dbReference type="GO" id="GO:0004128">
    <property type="term" value="F:cytochrome-b5 reductase activity, acting on NAD(P)H"/>
    <property type="evidence" value="ECO:0007669"/>
    <property type="project" value="TreeGrafter"/>
</dbReference>
<dbReference type="InterPro" id="IPR036400">
    <property type="entry name" value="Cyt_B5-like_heme/steroid_sf"/>
</dbReference>
<dbReference type="GO" id="GO:0005737">
    <property type="term" value="C:cytoplasm"/>
    <property type="evidence" value="ECO:0007669"/>
    <property type="project" value="TreeGrafter"/>
</dbReference>
<dbReference type="OrthoDB" id="260519at2759"/>
<dbReference type="Gene3D" id="3.10.120.10">
    <property type="entry name" value="Cytochrome b5-like heme/steroid binding domain"/>
    <property type="match status" value="1"/>
</dbReference>
<evidence type="ECO:0000313" key="6">
    <source>
        <dbReference type="Proteomes" id="UP000324800"/>
    </source>
</evidence>
<dbReference type="SMART" id="SM01117">
    <property type="entry name" value="Cyt-b5"/>
    <property type="match status" value="1"/>
</dbReference>
<dbReference type="SUPFAM" id="SSF55856">
    <property type="entry name" value="Cytochrome b5-like heme/steroid binding domain"/>
    <property type="match status" value="1"/>
</dbReference>
<evidence type="ECO:0000256" key="3">
    <source>
        <dbReference type="ARBA" id="ARBA00023004"/>
    </source>
</evidence>
<dbReference type="GO" id="GO:0020037">
    <property type="term" value="F:heme binding"/>
    <property type="evidence" value="ECO:0007669"/>
    <property type="project" value="TreeGrafter"/>
</dbReference>